<accession>A0ABQ9TW96</accession>
<dbReference type="InterPro" id="IPR029044">
    <property type="entry name" value="Nucleotide-diphossugar_trans"/>
</dbReference>
<evidence type="ECO:0000313" key="3">
    <source>
        <dbReference type="Proteomes" id="UP001266305"/>
    </source>
</evidence>
<name>A0ABQ9TW96_SAGOE</name>
<comment type="caution">
    <text evidence="2">The sequence shown here is derived from an EMBL/GenBank/DDBJ whole genome shotgun (WGS) entry which is preliminary data.</text>
</comment>
<gene>
    <name evidence="2" type="ORF">P7K49_034946</name>
</gene>
<reference evidence="2 3" key="1">
    <citation type="submission" date="2023-05" db="EMBL/GenBank/DDBJ databases">
        <title>B98-5 Cell Line De Novo Hybrid Assembly: An Optical Mapping Approach.</title>
        <authorList>
            <person name="Kananen K."/>
            <person name="Auerbach J.A."/>
            <person name="Kautto E."/>
            <person name="Blachly J.S."/>
        </authorList>
    </citation>
    <scope>NUCLEOTIDE SEQUENCE [LARGE SCALE GENOMIC DNA]</scope>
    <source>
        <strain evidence="2">B95-8</strain>
        <tissue evidence="2">Cell line</tissue>
    </source>
</reference>
<organism evidence="2 3">
    <name type="scientific">Saguinus oedipus</name>
    <name type="common">Cotton-top tamarin</name>
    <name type="synonym">Oedipomidas oedipus</name>
    <dbReference type="NCBI Taxonomy" id="9490"/>
    <lineage>
        <taxon>Eukaryota</taxon>
        <taxon>Metazoa</taxon>
        <taxon>Chordata</taxon>
        <taxon>Craniata</taxon>
        <taxon>Vertebrata</taxon>
        <taxon>Euteleostomi</taxon>
        <taxon>Mammalia</taxon>
        <taxon>Eutheria</taxon>
        <taxon>Euarchontoglires</taxon>
        <taxon>Primates</taxon>
        <taxon>Haplorrhini</taxon>
        <taxon>Platyrrhini</taxon>
        <taxon>Cebidae</taxon>
        <taxon>Callitrichinae</taxon>
        <taxon>Saguinus</taxon>
    </lineage>
</organism>
<dbReference type="InterPro" id="IPR003859">
    <property type="entry name" value="Galactosyl_T"/>
</dbReference>
<dbReference type="EMBL" id="JASSZA010000019">
    <property type="protein sequence ID" value="KAK2089039.1"/>
    <property type="molecule type" value="Genomic_DNA"/>
</dbReference>
<dbReference type="PANTHER" id="PTHR19300:SF34">
    <property type="entry name" value="BETA-1,4-GALACTOSYLTRANSFERASE"/>
    <property type="match status" value="1"/>
</dbReference>
<dbReference type="Proteomes" id="UP001266305">
    <property type="component" value="Unassembled WGS sequence"/>
</dbReference>
<evidence type="ECO:0000313" key="2">
    <source>
        <dbReference type="EMBL" id="KAK2089039.1"/>
    </source>
</evidence>
<proteinExistence type="predicted"/>
<sequence length="89" mass="10292">MIVGLTQTTPARWRADDLLKVIIPENLTVEKVVEKNPLVKLGGQYQPPDCWAQHRTAVVVPYCGQAQHPKYLFFHLHTFLQSQQLYYTI</sequence>
<dbReference type="Pfam" id="PF13733">
    <property type="entry name" value="Glyco_transf_7N"/>
    <property type="match status" value="1"/>
</dbReference>
<protein>
    <recommendedName>
        <fullName evidence="1">Galactosyltransferase N-terminal domain-containing protein</fullName>
    </recommendedName>
</protein>
<keyword evidence="3" id="KW-1185">Reference proteome</keyword>
<dbReference type="InterPro" id="IPR027995">
    <property type="entry name" value="Galactosyl_T_N"/>
</dbReference>
<dbReference type="PANTHER" id="PTHR19300">
    <property type="entry name" value="BETA-1,4-GALACTOSYLTRANSFERASE"/>
    <property type="match status" value="1"/>
</dbReference>
<evidence type="ECO:0000259" key="1">
    <source>
        <dbReference type="Pfam" id="PF13733"/>
    </source>
</evidence>
<feature type="domain" description="Galactosyltransferase N-terminal" evidence="1">
    <location>
        <begin position="19"/>
        <end position="89"/>
    </location>
</feature>
<dbReference type="Gene3D" id="3.90.550.10">
    <property type="entry name" value="Spore Coat Polysaccharide Biosynthesis Protein SpsA, Chain A"/>
    <property type="match status" value="1"/>
</dbReference>